<dbReference type="GO" id="GO:0005829">
    <property type="term" value="C:cytosol"/>
    <property type="evidence" value="ECO:0007669"/>
    <property type="project" value="TreeGrafter"/>
</dbReference>
<evidence type="ECO:0000256" key="2">
    <source>
        <dbReference type="ARBA" id="ARBA00022786"/>
    </source>
</evidence>
<sequence>MLRSPFSTPRKSTKEVPIQGDASGLSLELNITEPALFAPTLSDKPAVLRGECRLTAKEAVTVKRLAVNLHGTSNIVWPHGIRERRTVTDNTLILLGPEATDPVLPCYLDSIQETSSYQQAHKGTTLWSAISARVGSNGCEEQDTGSKHQRLTPGTHTYKFEMVLRSHLPESIQVRQSEVRYRIRASIERPGFLSRPFSCSKPITVVHCPAEDFVDDAEPIYVARAWKHLLQSDILVSRRGAPLGDLLPVTVSYTELGRAKFRGLQIFVSEDVQYHQRDGLTCCSGPFKRSLVYEKMAGPVSTTALRRADTDEHPAYIEKDDYITAKTVGDAEARSRSLHDGDTEHIELSLQLPIPVCHLHSDPARPQGMHFDTRYKNVRIIHWLEFAFLMAKPDNLNPNNERIVQKVAHVPLALRSCYAQQANAALPAYS</sequence>
<gene>
    <name evidence="5" type="ORF">ASPACDRAFT_25747</name>
</gene>
<evidence type="ECO:0000259" key="4">
    <source>
        <dbReference type="Pfam" id="PF00339"/>
    </source>
</evidence>
<keyword evidence="6" id="KW-1185">Reference proteome</keyword>
<comment type="subunit">
    <text evidence="3">Interacts with hulA.</text>
</comment>
<dbReference type="Gene3D" id="2.60.40.640">
    <property type="match status" value="1"/>
</dbReference>
<dbReference type="OMA" id="MESAIDM"/>
<dbReference type="STRING" id="690307.A0A1L9X046"/>
<dbReference type="VEuPathDB" id="FungiDB:ASPACDRAFT_25747"/>
<dbReference type="InterPro" id="IPR011021">
    <property type="entry name" value="Arrestin-like_N"/>
</dbReference>
<evidence type="ECO:0000256" key="3">
    <source>
        <dbReference type="ARBA" id="ARBA00038766"/>
    </source>
</evidence>
<evidence type="ECO:0000313" key="5">
    <source>
        <dbReference type="EMBL" id="OJK01508.1"/>
    </source>
</evidence>
<dbReference type="GeneID" id="30973176"/>
<dbReference type="InterPro" id="IPR014752">
    <property type="entry name" value="Arrestin-like_C"/>
</dbReference>
<dbReference type="SUPFAM" id="SSF81296">
    <property type="entry name" value="E set domains"/>
    <property type="match status" value="1"/>
</dbReference>
<dbReference type="RefSeq" id="XP_020057847.1">
    <property type="nucleotide sequence ID" value="XM_020199362.1"/>
</dbReference>
<dbReference type="InterPro" id="IPR050357">
    <property type="entry name" value="Arrestin_domain-protein"/>
</dbReference>
<dbReference type="PANTHER" id="PTHR11188">
    <property type="entry name" value="ARRESTIN DOMAIN CONTAINING PROTEIN"/>
    <property type="match status" value="1"/>
</dbReference>
<dbReference type="PANTHER" id="PTHR11188:SF17">
    <property type="entry name" value="FI21816P1"/>
    <property type="match status" value="1"/>
</dbReference>
<dbReference type="Pfam" id="PF00339">
    <property type="entry name" value="Arrestin_N"/>
    <property type="match status" value="1"/>
</dbReference>
<dbReference type="OrthoDB" id="2333384at2759"/>
<dbReference type="GO" id="GO:0005886">
    <property type="term" value="C:plasma membrane"/>
    <property type="evidence" value="ECO:0007669"/>
    <property type="project" value="TreeGrafter"/>
</dbReference>
<evidence type="ECO:0000313" key="6">
    <source>
        <dbReference type="Proteomes" id="UP000184546"/>
    </source>
</evidence>
<comment type="similarity">
    <text evidence="1">Belongs to the arrestin family.</text>
</comment>
<feature type="domain" description="Arrestin-like N-terminal" evidence="4">
    <location>
        <begin position="49"/>
        <end position="206"/>
    </location>
</feature>
<dbReference type="GO" id="GO:0030674">
    <property type="term" value="F:protein-macromolecule adaptor activity"/>
    <property type="evidence" value="ECO:0007669"/>
    <property type="project" value="TreeGrafter"/>
</dbReference>
<dbReference type="Proteomes" id="UP000184546">
    <property type="component" value="Unassembled WGS sequence"/>
</dbReference>
<reference evidence="6" key="1">
    <citation type="journal article" date="2017" name="Genome Biol.">
        <title>Comparative genomics reveals high biological diversity and specific adaptations in the industrially and medically important fungal genus Aspergillus.</title>
        <authorList>
            <person name="de Vries R.P."/>
            <person name="Riley R."/>
            <person name="Wiebenga A."/>
            <person name="Aguilar-Osorio G."/>
            <person name="Amillis S."/>
            <person name="Uchima C.A."/>
            <person name="Anderluh G."/>
            <person name="Asadollahi M."/>
            <person name="Askin M."/>
            <person name="Barry K."/>
            <person name="Battaglia E."/>
            <person name="Bayram O."/>
            <person name="Benocci T."/>
            <person name="Braus-Stromeyer S.A."/>
            <person name="Caldana C."/>
            <person name="Canovas D."/>
            <person name="Cerqueira G.C."/>
            <person name="Chen F."/>
            <person name="Chen W."/>
            <person name="Choi C."/>
            <person name="Clum A."/>
            <person name="Dos Santos R.A."/>
            <person name="Damasio A.R."/>
            <person name="Diallinas G."/>
            <person name="Emri T."/>
            <person name="Fekete E."/>
            <person name="Flipphi M."/>
            <person name="Freyberg S."/>
            <person name="Gallo A."/>
            <person name="Gournas C."/>
            <person name="Habgood R."/>
            <person name="Hainaut M."/>
            <person name="Harispe M.L."/>
            <person name="Henrissat B."/>
            <person name="Hilden K.S."/>
            <person name="Hope R."/>
            <person name="Hossain A."/>
            <person name="Karabika E."/>
            <person name="Karaffa L."/>
            <person name="Karanyi Z."/>
            <person name="Krasevec N."/>
            <person name="Kuo A."/>
            <person name="Kusch H."/>
            <person name="LaButti K."/>
            <person name="Lagendijk E.L."/>
            <person name="Lapidus A."/>
            <person name="Levasseur A."/>
            <person name="Lindquist E."/>
            <person name="Lipzen A."/>
            <person name="Logrieco A.F."/>
            <person name="MacCabe A."/>
            <person name="Maekelae M.R."/>
            <person name="Malavazi I."/>
            <person name="Melin P."/>
            <person name="Meyer V."/>
            <person name="Mielnichuk N."/>
            <person name="Miskei M."/>
            <person name="Molnar A.P."/>
            <person name="Mule G."/>
            <person name="Ngan C.Y."/>
            <person name="Orejas M."/>
            <person name="Orosz E."/>
            <person name="Ouedraogo J.P."/>
            <person name="Overkamp K.M."/>
            <person name="Park H.-S."/>
            <person name="Perrone G."/>
            <person name="Piumi F."/>
            <person name="Punt P.J."/>
            <person name="Ram A.F."/>
            <person name="Ramon A."/>
            <person name="Rauscher S."/>
            <person name="Record E."/>
            <person name="Riano-Pachon D.M."/>
            <person name="Robert V."/>
            <person name="Roehrig J."/>
            <person name="Ruller R."/>
            <person name="Salamov A."/>
            <person name="Salih N.S."/>
            <person name="Samson R.A."/>
            <person name="Sandor E."/>
            <person name="Sanguinetti M."/>
            <person name="Schuetze T."/>
            <person name="Sepcic K."/>
            <person name="Shelest E."/>
            <person name="Sherlock G."/>
            <person name="Sophianopoulou V."/>
            <person name="Squina F.M."/>
            <person name="Sun H."/>
            <person name="Susca A."/>
            <person name="Todd R.B."/>
            <person name="Tsang A."/>
            <person name="Unkles S.E."/>
            <person name="van de Wiele N."/>
            <person name="van Rossen-Uffink D."/>
            <person name="Oliveira J.V."/>
            <person name="Vesth T.C."/>
            <person name="Visser J."/>
            <person name="Yu J.-H."/>
            <person name="Zhou M."/>
            <person name="Andersen M.R."/>
            <person name="Archer D.B."/>
            <person name="Baker S.E."/>
            <person name="Benoit I."/>
            <person name="Brakhage A.A."/>
            <person name="Braus G.H."/>
            <person name="Fischer R."/>
            <person name="Frisvad J.C."/>
            <person name="Goldman G.H."/>
            <person name="Houbraken J."/>
            <person name="Oakley B."/>
            <person name="Pocsi I."/>
            <person name="Scazzocchio C."/>
            <person name="Seiboth B."/>
            <person name="vanKuyk P.A."/>
            <person name="Wortman J."/>
            <person name="Dyer P.S."/>
            <person name="Grigoriev I.V."/>
        </authorList>
    </citation>
    <scope>NUCLEOTIDE SEQUENCE [LARGE SCALE GENOMIC DNA]</scope>
    <source>
        <strain evidence="6">ATCC 16872 / CBS 172.66 / WB 5094</strain>
    </source>
</reference>
<dbReference type="EMBL" id="KV878974">
    <property type="protein sequence ID" value="OJK01508.1"/>
    <property type="molecule type" value="Genomic_DNA"/>
</dbReference>
<protein>
    <recommendedName>
        <fullName evidence="4">Arrestin-like N-terminal domain-containing protein</fullName>
    </recommendedName>
</protein>
<dbReference type="GO" id="GO:0070086">
    <property type="term" value="P:ubiquitin-dependent endocytosis"/>
    <property type="evidence" value="ECO:0007669"/>
    <property type="project" value="TreeGrafter"/>
</dbReference>
<dbReference type="AlphaFoldDB" id="A0A1L9X046"/>
<dbReference type="GO" id="GO:0031625">
    <property type="term" value="F:ubiquitin protein ligase binding"/>
    <property type="evidence" value="ECO:0007669"/>
    <property type="project" value="TreeGrafter"/>
</dbReference>
<proteinExistence type="inferred from homology"/>
<keyword evidence="2" id="KW-0833">Ubl conjugation pathway</keyword>
<name>A0A1L9X046_ASPA1</name>
<organism evidence="5 6">
    <name type="scientific">Aspergillus aculeatus (strain ATCC 16872 / CBS 172.66 / WB 5094)</name>
    <dbReference type="NCBI Taxonomy" id="690307"/>
    <lineage>
        <taxon>Eukaryota</taxon>
        <taxon>Fungi</taxon>
        <taxon>Dikarya</taxon>
        <taxon>Ascomycota</taxon>
        <taxon>Pezizomycotina</taxon>
        <taxon>Eurotiomycetes</taxon>
        <taxon>Eurotiomycetidae</taxon>
        <taxon>Eurotiales</taxon>
        <taxon>Aspergillaceae</taxon>
        <taxon>Aspergillus</taxon>
        <taxon>Aspergillus subgen. Circumdati</taxon>
    </lineage>
</organism>
<dbReference type="InterPro" id="IPR014756">
    <property type="entry name" value="Ig_E-set"/>
</dbReference>
<evidence type="ECO:0000256" key="1">
    <source>
        <dbReference type="ARBA" id="ARBA00005298"/>
    </source>
</evidence>
<accession>A0A1L9X046</accession>